<dbReference type="Pfam" id="PF00069">
    <property type="entry name" value="Pkinase"/>
    <property type="match status" value="1"/>
</dbReference>
<dbReference type="GeneID" id="26810146"/>
<evidence type="ECO:0000313" key="12">
    <source>
        <dbReference type="Proteomes" id="UP000037505"/>
    </source>
</evidence>
<keyword evidence="5 11" id="KW-0418">Kinase</keyword>
<dbReference type="InterPro" id="IPR011009">
    <property type="entry name" value="Kinase-like_dom_sf"/>
</dbReference>
<dbReference type="PANTHER" id="PTHR47634">
    <property type="entry name" value="PROTEIN KINASE DOMAIN-CONTAINING PROTEIN-RELATED"/>
    <property type="match status" value="1"/>
</dbReference>
<dbReference type="EMBL" id="JNOM01000238">
    <property type="protein sequence ID" value="KNG83928.1"/>
    <property type="molecule type" value="Genomic_DNA"/>
</dbReference>
<organism evidence="11 12">
    <name type="scientific">Aspergillus nomiae NRRL (strain ATCC 15546 / NRRL 13137 / CBS 260.88 / M93)</name>
    <dbReference type="NCBI Taxonomy" id="1509407"/>
    <lineage>
        <taxon>Eukaryota</taxon>
        <taxon>Fungi</taxon>
        <taxon>Dikarya</taxon>
        <taxon>Ascomycota</taxon>
        <taxon>Pezizomycotina</taxon>
        <taxon>Eurotiomycetes</taxon>
        <taxon>Eurotiomycetidae</taxon>
        <taxon>Eurotiales</taxon>
        <taxon>Aspergillaceae</taxon>
        <taxon>Aspergillus</taxon>
        <taxon>Aspergillus subgen. Circumdati</taxon>
    </lineage>
</organism>
<keyword evidence="4 9" id="KW-0547">Nucleotide-binding</keyword>
<dbReference type="InterPro" id="IPR000719">
    <property type="entry name" value="Prot_kinase_dom"/>
</dbReference>
<dbReference type="STRING" id="1509407.A0A0L1IXR0"/>
<proteinExistence type="predicted"/>
<keyword evidence="6 9" id="KW-0067">ATP-binding</keyword>
<dbReference type="Gene3D" id="1.10.510.10">
    <property type="entry name" value="Transferase(Phosphotransferase) domain 1"/>
    <property type="match status" value="1"/>
</dbReference>
<dbReference type="CDD" id="cd05118">
    <property type="entry name" value="STKc_CMGC"/>
    <property type="match status" value="1"/>
</dbReference>
<evidence type="ECO:0000259" key="10">
    <source>
        <dbReference type="PROSITE" id="PS50011"/>
    </source>
</evidence>
<evidence type="ECO:0000256" key="6">
    <source>
        <dbReference type="ARBA" id="ARBA00022840"/>
    </source>
</evidence>
<accession>A0A0L1IXR0</accession>
<dbReference type="SUPFAM" id="SSF56112">
    <property type="entry name" value="Protein kinase-like (PK-like)"/>
    <property type="match status" value="1"/>
</dbReference>
<dbReference type="GO" id="GO:0005524">
    <property type="term" value="F:ATP binding"/>
    <property type="evidence" value="ECO:0007669"/>
    <property type="project" value="UniProtKB-UniRule"/>
</dbReference>
<dbReference type="GO" id="GO:0050684">
    <property type="term" value="P:regulation of mRNA processing"/>
    <property type="evidence" value="ECO:0007669"/>
    <property type="project" value="TreeGrafter"/>
</dbReference>
<keyword evidence="3" id="KW-0808">Transferase</keyword>
<gene>
    <name evidence="11" type="ORF">ANOM_008342</name>
</gene>
<evidence type="ECO:0000256" key="7">
    <source>
        <dbReference type="ARBA" id="ARBA00047899"/>
    </source>
</evidence>
<dbReference type="InterPro" id="IPR051334">
    <property type="entry name" value="SRPK"/>
</dbReference>
<comment type="caution">
    <text evidence="11">The sequence shown here is derived from an EMBL/GenBank/DDBJ whole genome shotgun (WGS) entry which is preliminary data.</text>
</comment>
<evidence type="ECO:0000256" key="2">
    <source>
        <dbReference type="ARBA" id="ARBA00022527"/>
    </source>
</evidence>
<dbReference type="RefSeq" id="XP_015404851.1">
    <property type="nucleotide sequence ID" value="XM_015553598.1"/>
</dbReference>
<evidence type="ECO:0000256" key="9">
    <source>
        <dbReference type="PROSITE-ProRule" id="PRU10141"/>
    </source>
</evidence>
<sequence>MPPLPRRSPLKSQLPTLAFTTNPARYKSSYKMPQDAKTDIEEGTRAYRPGRFHPVYIGDVFKDRYKVLNKIGYGVYSTVWLVRDLVPAQSGPENEFRALKVLSAECYDGMEAPIFEREILTHLRRGDRHQLGYNHVCHILDDFEHRGPNGTHVCLVFELMGETLRSFGAWFAESRLPNSVMRRFTIQLLLVLDFFHEHNVIHTVQGLFLDRIRLPDRCCDSLQDRSEEQYSVVPSTPLRRYYFNEADSRRAAEFDIALGDWGVSSWTDRHLCDLIQPVALRSPEVLIQAPWDASTDFWNLGAVVLEVFQAVRMFSGSVPPDGHYELKEHLAEIVDLFGPFPNELLERGNESLVQNLFDGDGRIKDAPPMDRSGLASEAFMPGLDQELRDEFASFLQAMMKINPADRVSAEDLLRHPWLDAL</sequence>
<evidence type="ECO:0000256" key="1">
    <source>
        <dbReference type="ARBA" id="ARBA00012513"/>
    </source>
</evidence>
<comment type="catalytic activity">
    <reaction evidence="7">
        <text>L-threonyl-[protein] + ATP = O-phospho-L-threonyl-[protein] + ADP + H(+)</text>
        <dbReference type="Rhea" id="RHEA:46608"/>
        <dbReference type="Rhea" id="RHEA-COMP:11060"/>
        <dbReference type="Rhea" id="RHEA-COMP:11605"/>
        <dbReference type="ChEBI" id="CHEBI:15378"/>
        <dbReference type="ChEBI" id="CHEBI:30013"/>
        <dbReference type="ChEBI" id="CHEBI:30616"/>
        <dbReference type="ChEBI" id="CHEBI:61977"/>
        <dbReference type="ChEBI" id="CHEBI:456216"/>
        <dbReference type="EC" id="2.7.11.1"/>
    </reaction>
</comment>
<evidence type="ECO:0000256" key="4">
    <source>
        <dbReference type="ARBA" id="ARBA00022741"/>
    </source>
</evidence>
<dbReference type="PROSITE" id="PS00107">
    <property type="entry name" value="PROTEIN_KINASE_ATP"/>
    <property type="match status" value="1"/>
</dbReference>
<dbReference type="SMART" id="SM00220">
    <property type="entry name" value="S_TKc"/>
    <property type="match status" value="1"/>
</dbReference>
<dbReference type="PROSITE" id="PS50011">
    <property type="entry name" value="PROTEIN_KINASE_DOM"/>
    <property type="match status" value="1"/>
</dbReference>
<keyword evidence="12" id="KW-1185">Reference proteome</keyword>
<evidence type="ECO:0000256" key="5">
    <source>
        <dbReference type="ARBA" id="ARBA00022777"/>
    </source>
</evidence>
<keyword evidence="2" id="KW-0723">Serine/threonine-protein kinase</keyword>
<comment type="catalytic activity">
    <reaction evidence="8">
        <text>L-seryl-[protein] + ATP = O-phospho-L-seryl-[protein] + ADP + H(+)</text>
        <dbReference type="Rhea" id="RHEA:17989"/>
        <dbReference type="Rhea" id="RHEA-COMP:9863"/>
        <dbReference type="Rhea" id="RHEA-COMP:11604"/>
        <dbReference type="ChEBI" id="CHEBI:15378"/>
        <dbReference type="ChEBI" id="CHEBI:29999"/>
        <dbReference type="ChEBI" id="CHEBI:30616"/>
        <dbReference type="ChEBI" id="CHEBI:83421"/>
        <dbReference type="ChEBI" id="CHEBI:456216"/>
        <dbReference type="EC" id="2.7.11.1"/>
    </reaction>
</comment>
<dbReference type="PANTHER" id="PTHR47634:SF9">
    <property type="entry name" value="PROTEIN KINASE DOMAIN-CONTAINING PROTEIN-RELATED"/>
    <property type="match status" value="1"/>
</dbReference>
<evidence type="ECO:0000313" key="11">
    <source>
        <dbReference type="EMBL" id="KNG83928.1"/>
    </source>
</evidence>
<feature type="binding site" evidence="9">
    <location>
        <position position="100"/>
    </location>
    <ligand>
        <name>ATP</name>
        <dbReference type="ChEBI" id="CHEBI:30616"/>
    </ligand>
</feature>
<reference evidence="11 12" key="1">
    <citation type="submission" date="2014-06" db="EMBL/GenBank/DDBJ databases">
        <title>The Genome of the Aflatoxigenic Filamentous Fungus Aspergillus nomius.</title>
        <authorList>
            <person name="Moore M.G."/>
            <person name="Shannon B.M."/>
            <person name="Brian M.M."/>
        </authorList>
    </citation>
    <scope>NUCLEOTIDE SEQUENCE [LARGE SCALE GENOMIC DNA]</scope>
    <source>
        <strain evidence="11 12">NRRL 13137</strain>
    </source>
</reference>
<dbReference type="Proteomes" id="UP000037505">
    <property type="component" value="Unassembled WGS sequence"/>
</dbReference>
<dbReference type="GO" id="GO:0004674">
    <property type="term" value="F:protein serine/threonine kinase activity"/>
    <property type="evidence" value="ECO:0007669"/>
    <property type="project" value="UniProtKB-KW"/>
</dbReference>
<feature type="domain" description="Protein kinase" evidence="10">
    <location>
        <begin position="65"/>
        <end position="418"/>
    </location>
</feature>
<dbReference type="Gene3D" id="3.30.200.20">
    <property type="entry name" value="Phosphorylase Kinase, domain 1"/>
    <property type="match status" value="1"/>
</dbReference>
<dbReference type="AlphaFoldDB" id="A0A0L1IXR0"/>
<dbReference type="EC" id="2.7.11.1" evidence="1"/>
<dbReference type="InterPro" id="IPR017441">
    <property type="entry name" value="Protein_kinase_ATP_BS"/>
</dbReference>
<dbReference type="OrthoDB" id="5979581at2759"/>
<evidence type="ECO:0000256" key="3">
    <source>
        <dbReference type="ARBA" id="ARBA00022679"/>
    </source>
</evidence>
<dbReference type="GO" id="GO:0000245">
    <property type="term" value="P:spliceosomal complex assembly"/>
    <property type="evidence" value="ECO:0007669"/>
    <property type="project" value="TreeGrafter"/>
</dbReference>
<evidence type="ECO:0000256" key="8">
    <source>
        <dbReference type="ARBA" id="ARBA00048679"/>
    </source>
</evidence>
<protein>
    <recommendedName>
        <fullName evidence="1">non-specific serine/threonine protein kinase</fullName>
        <ecNumber evidence="1">2.7.11.1</ecNumber>
    </recommendedName>
</protein>
<name>A0A0L1IXR0_ASPN3</name>